<feature type="domain" description="6-phosphogluconate dehydrogenase NADP-binding" evidence="2">
    <location>
        <begin position="5"/>
        <end position="161"/>
    </location>
</feature>
<dbReference type="InterPro" id="IPR015815">
    <property type="entry name" value="HIBADH-related"/>
</dbReference>
<dbReference type="GO" id="GO:0050661">
    <property type="term" value="F:NADP binding"/>
    <property type="evidence" value="ECO:0007669"/>
    <property type="project" value="InterPro"/>
</dbReference>
<keyword evidence="5" id="KW-1185">Reference proteome</keyword>
<organism evidence="4 5">
    <name type="scientific">Mesorhizobium muleiense</name>
    <dbReference type="NCBI Taxonomy" id="1004279"/>
    <lineage>
        <taxon>Bacteria</taxon>
        <taxon>Pseudomonadati</taxon>
        <taxon>Pseudomonadota</taxon>
        <taxon>Alphaproteobacteria</taxon>
        <taxon>Hyphomicrobiales</taxon>
        <taxon>Phyllobacteriaceae</taxon>
        <taxon>Mesorhizobium</taxon>
    </lineage>
</organism>
<dbReference type="Pfam" id="PF03446">
    <property type="entry name" value="NAD_binding_2"/>
    <property type="match status" value="1"/>
</dbReference>
<protein>
    <submittedName>
        <fullName evidence="4">3-hydroxyisobutyrate dehydrogenase</fullName>
    </submittedName>
</protein>
<dbReference type="Pfam" id="PF21761">
    <property type="entry name" value="RedAm-like_C"/>
    <property type="match status" value="1"/>
</dbReference>
<accession>A0A1G9APJ8</accession>
<proteinExistence type="predicted"/>
<dbReference type="Gene3D" id="3.40.50.720">
    <property type="entry name" value="NAD(P)-binding Rossmann-like Domain"/>
    <property type="match status" value="1"/>
</dbReference>
<dbReference type="PANTHER" id="PTHR43580">
    <property type="entry name" value="OXIDOREDUCTASE GLYR1-RELATED"/>
    <property type="match status" value="1"/>
</dbReference>
<name>A0A1G9APJ8_9HYPH</name>
<sequence>MKLSISVVGTGRMGSALARALLRSGYRTTVWNRTKQKAEPLATLGATVAGSVLEAVNAAEIVIVNVSDYQATAAVLHDDAVASAIRGKLVVELTSGTPHGAREAAEWFAEHGASYLDGAIMATPDFIGTDAGTILISGPRQAFDANEEMFRALGGNVQHIGEEPGRANALDSALLALMWGALFGTLHAIAVSQAEEIDLGELARQWTATAPVVDGLVADLIKRTDAGRFASDDETLSSISPHYGAFQHLLELMEARKIDRSVADGYDAIFQRAIAAGHLHDDFAALSQFLGSPDKRSLRSGVRGGSLLTG</sequence>
<dbReference type="SUPFAM" id="SSF51735">
    <property type="entry name" value="NAD(P)-binding Rossmann-fold domains"/>
    <property type="match status" value="1"/>
</dbReference>
<evidence type="ECO:0000259" key="3">
    <source>
        <dbReference type="Pfam" id="PF21761"/>
    </source>
</evidence>
<dbReference type="Proteomes" id="UP000198894">
    <property type="component" value="Unassembled WGS sequence"/>
</dbReference>
<feature type="domain" description="NADPH-dependent reductive aminase-like C-terminal" evidence="3">
    <location>
        <begin position="163"/>
        <end position="290"/>
    </location>
</feature>
<dbReference type="InterPro" id="IPR006115">
    <property type="entry name" value="6PGDH_NADP-bd"/>
</dbReference>
<evidence type="ECO:0000313" key="5">
    <source>
        <dbReference type="Proteomes" id="UP000198894"/>
    </source>
</evidence>
<dbReference type="GO" id="GO:0016491">
    <property type="term" value="F:oxidoreductase activity"/>
    <property type="evidence" value="ECO:0007669"/>
    <property type="project" value="UniProtKB-KW"/>
</dbReference>
<dbReference type="InterPro" id="IPR036291">
    <property type="entry name" value="NAD(P)-bd_dom_sf"/>
</dbReference>
<evidence type="ECO:0000256" key="1">
    <source>
        <dbReference type="ARBA" id="ARBA00023002"/>
    </source>
</evidence>
<dbReference type="RefSeq" id="WP_091596499.1">
    <property type="nucleotide sequence ID" value="NZ_FNEE01000013.1"/>
</dbReference>
<dbReference type="PIRSF" id="PIRSF000103">
    <property type="entry name" value="HIBADH"/>
    <property type="match status" value="1"/>
</dbReference>
<dbReference type="InterPro" id="IPR051265">
    <property type="entry name" value="HIBADH-related_NP60_sf"/>
</dbReference>
<keyword evidence="1" id="KW-0560">Oxidoreductase</keyword>
<dbReference type="InterPro" id="IPR013328">
    <property type="entry name" value="6PGD_dom2"/>
</dbReference>
<gene>
    <name evidence="4" type="ORF">SAMN05428953_113158</name>
</gene>
<evidence type="ECO:0000259" key="2">
    <source>
        <dbReference type="Pfam" id="PF03446"/>
    </source>
</evidence>
<evidence type="ECO:0000313" key="4">
    <source>
        <dbReference type="EMBL" id="SDK29163.1"/>
    </source>
</evidence>
<dbReference type="InterPro" id="IPR048666">
    <property type="entry name" value="RedAm-like_C"/>
</dbReference>
<dbReference type="Gene3D" id="1.10.1040.10">
    <property type="entry name" value="N-(1-d-carboxylethyl)-l-norvaline Dehydrogenase, domain 2"/>
    <property type="match status" value="1"/>
</dbReference>
<dbReference type="PANTHER" id="PTHR43580:SF2">
    <property type="entry name" value="CYTOKINE-LIKE NUCLEAR FACTOR N-PAC"/>
    <property type="match status" value="1"/>
</dbReference>
<reference evidence="5" key="1">
    <citation type="submission" date="2016-10" db="EMBL/GenBank/DDBJ databases">
        <authorList>
            <person name="Varghese N."/>
            <person name="Submissions S."/>
        </authorList>
    </citation>
    <scope>NUCLEOTIDE SEQUENCE [LARGE SCALE GENOMIC DNA]</scope>
    <source>
        <strain evidence="5">CGMCC 1.11022</strain>
    </source>
</reference>
<dbReference type="EMBL" id="FNEE01000013">
    <property type="protein sequence ID" value="SDK29163.1"/>
    <property type="molecule type" value="Genomic_DNA"/>
</dbReference>
<dbReference type="AlphaFoldDB" id="A0A1G9APJ8"/>